<keyword evidence="5" id="KW-0233">DNA recombination</keyword>
<evidence type="ECO:0000256" key="2">
    <source>
        <dbReference type="ARBA" id="ARBA00022908"/>
    </source>
</evidence>
<evidence type="ECO:0000256" key="1">
    <source>
        <dbReference type="ARBA" id="ARBA00009913"/>
    </source>
</evidence>
<dbReference type="CDD" id="cd00569">
    <property type="entry name" value="HTH_Hin_like"/>
    <property type="match status" value="1"/>
</dbReference>
<keyword evidence="3" id="KW-0230">DNA invertase</keyword>
<evidence type="ECO:0000313" key="10">
    <source>
        <dbReference type="EMBL" id="UGX96768.1"/>
    </source>
</evidence>
<comment type="similarity">
    <text evidence="1">Belongs to the site-specific recombinase resolvase family.</text>
</comment>
<dbReference type="CDD" id="cd03768">
    <property type="entry name" value="SR_ResInv"/>
    <property type="match status" value="1"/>
</dbReference>
<sequence>MSVYGYARVSTKDQNLDAQLEALKAAGCSKILQEKISGKNREDRPALEKALSALKAGDVLIVLRLDRLARSSRDLLNIVDQISKAGASFKSIKDTWCDTTTAHGRLIMTVLAGLAEFERELLIARTSDGRERALDNGVAFGRKPKLTHHQRQEAIKRRASGETIVSIAKSYNVHHSMISRLVG</sequence>
<dbReference type="PANTHER" id="PTHR30461">
    <property type="entry name" value="DNA-INVERTASE FROM LAMBDOID PROPHAGE"/>
    <property type="match status" value="1"/>
</dbReference>
<dbReference type="GO" id="GO:0000150">
    <property type="term" value="F:DNA strand exchange activity"/>
    <property type="evidence" value="ECO:0007669"/>
    <property type="project" value="UniProtKB-KW"/>
</dbReference>
<keyword evidence="4" id="KW-0238">DNA-binding</keyword>
<keyword evidence="2" id="KW-0229">DNA integration</keyword>
<accession>A0A7Z0TK66</accession>
<dbReference type="InterPro" id="IPR009057">
    <property type="entry name" value="Homeodomain-like_sf"/>
</dbReference>
<dbReference type="Pfam" id="PF00239">
    <property type="entry name" value="Resolvase"/>
    <property type="match status" value="1"/>
</dbReference>
<dbReference type="InterPro" id="IPR006119">
    <property type="entry name" value="Resolv_N"/>
</dbReference>
<feature type="active site" description="O-(5'-phospho-DNA)-serine intermediate" evidence="6 7">
    <location>
        <position position="10"/>
    </location>
</feature>
<evidence type="ECO:0000256" key="7">
    <source>
        <dbReference type="PROSITE-ProRule" id="PRU10137"/>
    </source>
</evidence>
<dbReference type="PROSITE" id="PS00397">
    <property type="entry name" value="RECOMBINASES_1"/>
    <property type="match status" value="1"/>
</dbReference>
<dbReference type="PROSITE" id="PS51736">
    <property type="entry name" value="RECOMBINASES_3"/>
    <property type="match status" value="1"/>
</dbReference>
<evidence type="ECO:0000256" key="4">
    <source>
        <dbReference type="ARBA" id="ARBA00023125"/>
    </source>
</evidence>
<evidence type="ECO:0000259" key="8">
    <source>
        <dbReference type="PROSITE" id="PS51736"/>
    </source>
</evidence>
<evidence type="ECO:0000313" key="9">
    <source>
        <dbReference type="EMBL" id="NYY87076.1"/>
    </source>
</evidence>
<dbReference type="Proteomes" id="UP000564836">
    <property type="component" value="Chromosome"/>
</dbReference>
<protein>
    <submittedName>
        <fullName evidence="9">Recombinase family protein</fullName>
    </submittedName>
</protein>
<dbReference type="InterPro" id="IPR006120">
    <property type="entry name" value="Resolvase_HTH_dom"/>
</dbReference>
<reference evidence="9" key="2">
    <citation type="submission" date="2020-06" db="EMBL/GenBank/DDBJ databases">
        <title>Whole Genome Sequence of Bradyrhizobium sp. Strain 323S2.</title>
        <authorList>
            <person name="Bromfield E.S.P."/>
        </authorList>
    </citation>
    <scope>NUCLEOTIDE SEQUENCE [LARGE SCALE GENOMIC DNA]</scope>
    <source>
        <strain evidence="9">323S2</strain>
    </source>
</reference>
<evidence type="ECO:0000256" key="5">
    <source>
        <dbReference type="ARBA" id="ARBA00023172"/>
    </source>
</evidence>
<dbReference type="PROSITE" id="PS00398">
    <property type="entry name" value="RECOMBINASES_2"/>
    <property type="match status" value="1"/>
</dbReference>
<feature type="domain" description="Resolvase/invertase-type recombinase catalytic" evidence="8">
    <location>
        <begin position="2"/>
        <end position="137"/>
    </location>
</feature>
<dbReference type="SUPFAM" id="SSF53041">
    <property type="entry name" value="Resolvase-like"/>
    <property type="match status" value="1"/>
</dbReference>
<dbReference type="InterPro" id="IPR036162">
    <property type="entry name" value="Resolvase-like_N_sf"/>
</dbReference>
<dbReference type="PANTHER" id="PTHR30461:SF2">
    <property type="entry name" value="SERINE RECOMBINASE PINE-RELATED"/>
    <property type="match status" value="1"/>
</dbReference>
<reference evidence="10 11" key="3">
    <citation type="journal article" date="2022" name="Int. J. Syst. Evol. Microbiol.">
        <title>Strains of Bradyrhizobium barranii sp. nov. associated with legumes native to Canada are symbionts of soybeans and belong to different subspecies (subsp. barranii subsp. nov. and subsp. apii subsp. nov.) and symbiovars (sv. glycinearum and sv. septentrionale).</title>
        <authorList>
            <person name="Bromfield E.S.P."/>
            <person name="Cloutier S."/>
            <person name="Wasai-Hara S."/>
            <person name="Minamisawa K."/>
        </authorList>
    </citation>
    <scope>NUCLEOTIDE SEQUENCE [LARGE SCALE GENOMIC DNA]</scope>
    <source>
        <strain evidence="10 11">323S2</strain>
    </source>
</reference>
<name>A0A7Z0TK66_9BRAD</name>
<dbReference type="GO" id="GO:0003677">
    <property type="term" value="F:DNA binding"/>
    <property type="evidence" value="ECO:0007669"/>
    <property type="project" value="UniProtKB-KW"/>
</dbReference>
<dbReference type="EMBL" id="JACBFH010000001">
    <property type="protein sequence ID" value="NYY87076.1"/>
    <property type="molecule type" value="Genomic_DNA"/>
</dbReference>
<evidence type="ECO:0000256" key="3">
    <source>
        <dbReference type="ARBA" id="ARBA00023100"/>
    </source>
</evidence>
<proteinExistence type="inferred from homology"/>
<reference evidence="10 11" key="1">
    <citation type="journal article" date="2017" name="Syst. Appl. Microbiol.">
        <title>Soybeans inoculated with root zone soils of Canadian native legumes harbour diverse and novel Bradyrhizobium spp. that possess agricultural potential.</title>
        <authorList>
            <person name="Bromfield E.S.P."/>
            <person name="Cloutier S."/>
            <person name="Tambong J.T."/>
            <person name="Tran Thi T.V."/>
        </authorList>
    </citation>
    <scope>NUCLEOTIDE SEQUENCE [LARGE SCALE GENOMIC DNA]</scope>
    <source>
        <strain evidence="10 11">323S2</strain>
    </source>
</reference>
<dbReference type="Gene3D" id="1.10.10.60">
    <property type="entry name" value="Homeodomain-like"/>
    <property type="match status" value="1"/>
</dbReference>
<dbReference type="AlphaFoldDB" id="A0A7Z0TK66"/>
<dbReference type="FunFam" id="3.40.50.1390:FF:000001">
    <property type="entry name" value="DNA recombinase"/>
    <property type="match status" value="1"/>
</dbReference>
<organism evidence="9">
    <name type="scientific">Bradyrhizobium barranii subsp. barranii</name>
    <dbReference type="NCBI Taxonomy" id="2823807"/>
    <lineage>
        <taxon>Bacteria</taxon>
        <taxon>Pseudomonadati</taxon>
        <taxon>Pseudomonadota</taxon>
        <taxon>Alphaproteobacteria</taxon>
        <taxon>Hyphomicrobiales</taxon>
        <taxon>Nitrobacteraceae</taxon>
        <taxon>Bradyrhizobium</taxon>
        <taxon>Bradyrhizobium barranii</taxon>
    </lineage>
</organism>
<dbReference type="InterPro" id="IPR050639">
    <property type="entry name" value="SSR_resolvase"/>
</dbReference>
<dbReference type="EMBL" id="CP088280">
    <property type="protein sequence ID" value="UGX96768.1"/>
    <property type="molecule type" value="Genomic_DNA"/>
</dbReference>
<dbReference type="Pfam" id="PF02796">
    <property type="entry name" value="HTH_7"/>
    <property type="match status" value="1"/>
</dbReference>
<evidence type="ECO:0000256" key="6">
    <source>
        <dbReference type="PIRSR" id="PIRSR606118-50"/>
    </source>
</evidence>
<dbReference type="SMART" id="SM00857">
    <property type="entry name" value="Resolvase"/>
    <property type="match status" value="1"/>
</dbReference>
<dbReference type="RefSeq" id="WP_166342577.1">
    <property type="nucleotide sequence ID" value="NZ_CP088280.1"/>
</dbReference>
<dbReference type="Gene3D" id="3.40.50.1390">
    <property type="entry name" value="Resolvase, N-terminal catalytic domain"/>
    <property type="match status" value="1"/>
</dbReference>
<evidence type="ECO:0000313" key="11">
    <source>
        <dbReference type="Proteomes" id="UP000564836"/>
    </source>
</evidence>
<dbReference type="SUPFAM" id="SSF46689">
    <property type="entry name" value="Homeodomain-like"/>
    <property type="match status" value="1"/>
</dbReference>
<dbReference type="InterPro" id="IPR006118">
    <property type="entry name" value="Recombinase_CS"/>
</dbReference>
<dbReference type="GO" id="GO:0015074">
    <property type="term" value="P:DNA integration"/>
    <property type="evidence" value="ECO:0007669"/>
    <property type="project" value="UniProtKB-KW"/>
</dbReference>
<gene>
    <name evidence="10" type="ORF">G6321_00017140</name>
    <name evidence="9" type="ORF">G6321_01135</name>
</gene>